<keyword evidence="3 10" id="KW-0813">Transport</keyword>
<dbReference type="PROSITE" id="PS50920">
    <property type="entry name" value="SOLCAR"/>
    <property type="match status" value="3"/>
</dbReference>
<keyword evidence="7" id="KW-0496">Mitochondrion</keyword>
<dbReference type="EMBL" id="CP001323">
    <property type="protein sequence ID" value="ACO61571.1"/>
    <property type="molecule type" value="Genomic_DNA"/>
</dbReference>
<dbReference type="eggNOG" id="KOG0760">
    <property type="taxonomic scope" value="Eukaryota"/>
</dbReference>
<evidence type="ECO:0000256" key="2">
    <source>
        <dbReference type="ARBA" id="ARBA00006375"/>
    </source>
</evidence>
<dbReference type="InParanoid" id="C1DZA2"/>
<evidence type="ECO:0000256" key="5">
    <source>
        <dbReference type="ARBA" id="ARBA00022737"/>
    </source>
</evidence>
<dbReference type="OrthoDB" id="276989at2759"/>
<dbReference type="GO" id="GO:0015093">
    <property type="term" value="F:ferrous iron transmembrane transporter activity"/>
    <property type="evidence" value="ECO:0007669"/>
    <property type="project" value="TreeGrafter"/>
</dbReference>
<keyword evidence="5" id="KW-0677">Repeat</keyword>
<dbReference type="Proteomes" id="UP000002009">
    <property type="component" value="Chromosome 2"/>
</dbReference>
<evidence type="ECO:0000313" key="11">
    <source>
        <dbReference type="EMBL" id="ACO61571.1"/>
    </source>
</evidence>
<organism evidence="11 12">
    <name type="scientific">Micromonas commoda (strain RCC299 / NOUM17 / CCMP2709)</name>
    <name type="common">Picoplanktonic green alga</name>
    <dbReference type="NCBI Taxonomy" id="296587"/>
    <lineage>
        <taxon>Eukaryota</taxon>
        <taxon>Viridiplantae</taxon>
        <taxon>Chlorophyta</taxon>
        <taxon>Mamiellophyceae</taxon>
        <taxon>Mamiellales</taxon>
        <taxon>Mamiellaceae</taxon>
        <taxon>Micromonas</taxon>
    </lineage>
</organism>
<keyword evidence="6" id="KW-1133">Transmembrane helix</keyword>
<name>C1DZA2_MICCC</name>
<evidence type="ECO:0000256" key="3">
    <source>
        <dbReference type="ARBA" id="ARBA00022448"/>
    </source>
</evidence>
<dbReference type="Gene3D" id="1.50.40.10">
    <property type="entry name" value="Mitochondrial carrier domain"/>
    <property type="match status" value="2"/>
</dbReference>
<evidence type="ECO:0000256" key="7">
    <source>
        <dbReference type="ARBA" id="ARBA00023128"/>
    </source>
</evidence>
<accession>C1DZA2</accession>
<evidence type="ECO:0000256" key="8">
    <source>
        <dbReference type="ARBA" id="ARBA00023136"/>
    </source>
</evidence>
<evidence type="ECO:0000256" key="4">
    <source>
        <dbReference type="ARBA" id="ARBA00022692"/>
    </source>
</evidence>
<dbReference type="Pfam" id="PF00153">
    <property type="entry name" value="Mito_carr"/>
    <property type="match status" value="3"/>
</dbReference>
<evidence type="ECO:0000313" key="12">
    <source>
        <dbReference type="Proteomes" id="UP000002009"/>
    </source>
</evidence>
<feature type="repeat" description="Solcar" evidence="9">
    <location>
        <begin position="93"/>
        <end position="177"/>
    </location>
</feature>
<dbReference type="GeneID" id="8241017"/>
<dbReference type="PANTHER" id="PTHR45758:SF4">
    <property type="entry name" value="MITOFERRIN-1"/>
    <property type="match status" value="1"/>
</dbReference>
<dbReference type="AlphaFoldDB" id="C1DZA2"/>
<evidence type="ECO:0000256" key="6">
    <source>
        <dbReference type="ARBA" id="ARBA00022989"/>
    </source>
</evidence>
<dbReference type="SUPFAM" id="SSF103506">
    <property type="entry name" value="Mitochondrial carrier"/>
    <property type="match status" value="1"/>
</dbReference>
<reference evidence="11 12" key="1">
    <citation type="journal article" date="2009" name="Science">
        <title>Green evolution and dynamic adaptations revealed by genomes of the marine picoeukaryotes Micromonas.</title>
        <authorList>
            <person name="Worden A.Z."/>
            <person name="Lee J.H."/>
            <person name="Mock T."/>
            <person name="Rouze P."/>
            <person name="Simmons M.P."/>
            <person name="Aerts A.L."/>
            <person name="Allen A.E."/>
            <person name="Cuvelier M.L."/>
            <person name="Derelle E."/>
            <person name="Everett M.V."/>
            <person name="Foulon E."/>
            <person name="Grimwood J."/>
            <person name="Gundlach H."/>
            <person name="Henrissat B."/>
            <person name="Napoli C."/>
            <person name="McDonald S.M."/>
            <person name="Parker M.S."/>
            <person name="Rombauts S."/>
            <person name="Salamov A."/>
            <person name="Von Dassow P."/>
            <person name="Badger J.H."/>
            <person name="Coutinho P.M."/>
            <person name="Demir E."/>
            <person name="Dubchak I."/>
            <person name="Gentemann C."/>
            <person name="Eikrem W."/>
            <person name="Gready J.E."/>
            <person name="John U."/>
            <person name="Lanier W."/>
            <person name="Lindquist E.A."/>
            <person name="Lucas S."/>
            <person name="Mayer K.F."/>
            <person name="Moreau H."/>
            <person name="Not F."/>
            <person name="Otillar R."/>
            <person name="Panaud O."/>
            <person name="Pangilinan J."/>
            <person name="Paulsen I."/>
            <person name="Piegu B."/>
            <person name="Poliakov A."/>
            <person name="Robbens S."/>
            <person name="Schmutz J."/>
            <person name="Toulza E."/>
            <person name="Wyss T."/>
            <person name="Zelensky A."/>
            <person name="Zhou K."/>
            <person name="Armbrust E.V."/>
            <person name="Bhattacharya D."/>
            <person name="Goodenough U.W."/>
            <person name="Van de Peer Y."/>
            <person name="Grigoriev I.V."/>
        </authorList>
    </citation>
    <scope>NUCLEOTIDE SEQUENCE [LARGE SCALE GENOMIC DNA]</scope>
    <source>
        <strain evidence="12">RCC299 / NOUM17</strain>
    </source>
</reference>
<dbReference type="RefSeq" id="XP_002500313.1">
    <property type="nucleotide sequence ID" value="XM_002500267.1"/>
</dbReference>
<proteinExistence type="inferred from homology"/>
<evidence type="ECO:0000256" key="9">
    <source>
        <dbReference type="PROSITE-ProRule" id="PRU00282"/>
    </source>
</evidence>
<sequence>MLSGALAGTTEHCAMFPLDTIKTRMQTATTSAVAGATLGGSTVPSHGVVRSHGVAGLYRGVAAVGIGAGPAHALYFATYEHMKRHLASDDGRHHPFHHAFAGACATVVGDAVQTPVDTVKQRLQMHNSPYNGVWDCVKRTLNAGGVRALYRSYPTTLAMNVPFTAIHFTAYESSKIALRDLTNGGKDVEEESFFTQFTAGGLAGGLAAGITTPLDVVKTRMQTHCEVAECEMSNFWAVLRTIAKEEGAWALTRGLGPRVLFHIPAGAISWGTYEAGKRMLGITGGGHHH</sequence>
<comment type="subcellular location">
    <subcellularLocation>
        <location evidence="1">Mitochondrion membrane</location>
        <topology evidence="1">Multi-pass membrane protein</topology>
    </subcellularLocation>
</comment>
<dbReference type="PANTHER" id="PTHR45758">
    <property type="entry name" value="MITOFERRIN-1-RELATED"/>
    <property type="match status" value="1"/>
</dbReference>
<keyword evidence="8 9" id="KW-0472">Membrane</keyword>
<keyword evidence="12" id="KW-1185">Reference proteome</keyword>
<gene>
    <name evidence="11" type="ORF">MICPUN_79004</name>
</gene>
<evidence type="ECO:0000256" key="1">
    <source>
        <dbReference type="ARBA" id="ARBA00004225"/>
    </source>
</evidence>
<dbReference type="KEGG" id="mis:MICPUN_79004"/>
<dbReference type="InterPro" id="IPR002067">
    <property type="entry name" value="MCP"/>
</dbReference>
<comment type="similarity">
    <text evidence="2 10">Belongs to the mitochondrial carrier (TC 2.A.29) family.</text>
</comment>
<dbReference type="InterPro" id="IPR018108">
    <property type="entry name" value="MCP_transmembrane"/>
</dbReference>
<dbReference type="GO" id="GO:0031966">
    <property type="term" value="C:mitochondrial membrane"/>
    <property type="evidence" value="ECO:0007669"/>
    <property type="project" value="UniProtKB-SubCell"/>
</dbReference>
<feature type="repeat" description="Solcar" evidence="9">
    <location>
        <begin position="1"/>
        <end position="85"/>
    </location>
</feature>
<dbReference type="OMA" id="WRPMRGM"/>
<dbReference type="FunCoup" id="C1DZA2">
    <property type="interactions" value="1413"/>
</dbReference>
<protein>
    <submittedName>
        <fullName evidence="11">Mitochondrial carrier family</fullName>
    </submittedName>
</protein>
<dbReference type="PRINTS" id="PR00926">
    <property type="entry name" value="MITOCARRIER"/>
</dbReference>
<dbReference type="InterPro" id="IPR023395">
    <property type="entry name" value="MCP_dom_sf"/>
</dbReference>
<dbReference type="STRING" id="296587.C1DZA2"/>
<evidence type="ECO:0000256" key="10">
    <source>
        <dbReference type="RuleBase" id="RU000488"/>
    </source>
</evidence>
<feature type="repeat" description="Solcar" evidence="9">
    <location>
        <begin position="191"/>
        <end position="279"/>
    </location>
</feature>
<keyword evidence="4 9" id="KW-0812">Transmembrane</keyword>
<dbReference type="GO" id="GO:0048250">
    <property type="term" value="P:iron import into the mitochondrion"/>
    <property type="evidence" value="ECO:0007669"/>
    <property type="project" value="TreeGrafter"/>
</dbReference>